<name>A0A841HK77_9GAMM</name>
<dbReference type="GO" id="GO:0008673">
    <property type="term" value="F:2-dehydro-3-deoxygluconokinase activity"/>
    <property type="evidence" value="ECO:0007669"/>
    <property type="project" value="UniProtKB-EC"/>
</dbReference>
<accession>A0A841HK77</accession>
<evidence type="ECO:0000256" key="1">
    <source>
        <dbReference type="ARBA" id="ARBA00010688"/>
    </source>
</evidence>
<dbReference type="SUPFAM" id="SSF53613">
    <property type="entry name" value="Ribokinase-like"/>
    <property type="match status" value="1"/>
</dbReference>
<keyword evidence="2 5" id="KW-0808">Transferase</keyword>
<dbReference type="InterPro" id="IPR011611">
    <property type="entry name" value="PfkB_dom"/>
</dbReference>
<evidence type="ECO:0000259" key="4">
    <source>
        <dbReference type="Pfam" id="PF00294"/>
    </source>
</evidence>
<evidence type="ECO:0000256" key="3">
    <source>
        <dbReference type="ARBA" id="ARBA00022777"/>
    </source>
</evidence>
<dbReference type="InterPro" id="IPR029056">
    <property type="entry name" value="Ribokinase-like"/>
</dbReference>
<reference evidence="5 6" key="1">
    <citation type="submission" date="2020-08" db="EMBL/GenBank/DDBJ databases">
        <title>Genomic Encyclopedia of Type Strains, Phase IV (KMG-IV): sequencing the most valuable type-strain genomes for metagenomic binning, comparative biology and taxonomic classification.</title>
        <authorList>
            <person name="Goeker M."/>
        </authorList>
    </citation>
    <scope>NUCLEOTIDE SEQUENCE [LARGE SCALE GENOMIC DNA]</scope>
    <source>
        <strain evidence="5 6">DSM 26723</strain>
    </source>
</reference>
<dbReference type="EC" id="2.7.1.45" evidence="5"/>
<evidence type="ECO:0000313" key="5">
    <source>
        <dbReference type="EMBL" id="MBB6092532.1"/>
    </source>
</evidence>
<gene>
    <name evidence="5" type="ORF">HNQ60_001410</name>
</gene>
<keyword evidence="6" id="KW-1185">Reference proteome</keyword>
<comment type="similarity">
    <text evidence="1">Belongs to the carbohydrate kinase PfkB family.</text>
</comment>
<dbReference type="Pfam" id="PF00294">
    <property type="entry name" value="PfkB"/>
    <property type="match status" value="1"/>
</dbReference>
<keyword evidence="3 5" id="KW-0418">Kinase</keyword>
<dbReference type="Proteomes" id="UP000588068">
    <property type="component" value="Unassembled WGS sequence"/>
</dbReference>
<proteinExistence type="inferred from homology"/>
<feature type="domain" description="Carbohydrate kinase PfkB" evidence="4">
    <location>
        <begin position="4"/>
        <end position="315"/>
    </location>
</feature>
<dbReference type="RefSeq" id="WP_184330325.1">
    <property type="nucleotide sequence ID" value="NZ_JACHHZ010000002.1"/>
</dbReference>
<dbReference type="PANTHER" id="PTHR43320">
    <property type="entry name" value="SUGAR KINASE"/>
    <property type="match status" value="1"/>
</dbReference>
<dbReference type="InterPro" id="IPR052700">
    <property type="entry name" value="Carb_kinase_PfkB-like"/>
</dbReference>
<dbReference type="PANTHER" id="PTHR43320:SF2">
    <property type="entry name" value="2-DEHYDRO-3-DEOXYGLUCONOKINASE_2-DEHYDRO-3-DEOXYGALACTONOKINASE"/>
    <property type="match status" value="1"/>
</dbReference>
<dbReference type="EMBL" id="JACHHZ010000002">
    <property type="protein sequence ID" value="MBB6092532.1"/>
    <property type="molecule type" value="Genomic_DNA"/>
</dbReference>
<organism evidence="5 6">
    <name type="scientific">Povalibacter uvarum</name>
    <dbReference type="NCBI Taxonomy" id="732238"/>
    <lineage>
        <taxon>Bacteria</taxon>
        <taxon>Pseudomonadati</taxon>
        <taxon>Pseudomonadota</taxon>
        <taxon>Gammaproteobacteria</taxon>
        <taxon>Steroidobacterales</taxon>
        <taxon>Steroidobacteraceae</taxon>
        <taxon>Povalibacter</taxon>
    </lineage>
</organism>
<evidence type="ECO:0000256" key="2">
    <source>
        <dbReference type="ARBA" id="ARBA00022679"/>
    </source>
</evidence>
<evidence type="ECO:0000313" key="6">
    <source>
        <dbReference type="Proteomes" id="UP000588068"/>
    </source>
</evidence>
<sequence length="338" mass="36591">MTRSILCFGEVLLRLSAPGKQLLLQTGGLEAHVGGAEANVAVSLSRFGHKAAVVTSLPDNALGHACVGELRRHGVDTDPVRFRDARMGLYFLTHGAGQRPAEVLYDRAQSAFATAPADSYDWETLLKDTQWLHVSGITPAVSTEGADSALRAVKAARAANVKISFDCNFRARLWGSRSPQAPGILSEICQYADLIFGDDRDIAFMLGFKSDDANATERRRRAAAMAFETFRSLKWIAYTERTRHSVDTQQLAGTLHSAKEVFTTRPYPLQGIVDRIGAGDAFAAGILHGLLKGMTPQGTVDFATAAGCLKHTVPGDFNLLGVSDVELFLSEVQTDVRR</sequence>
<protein>
    <submittedName>
        <fullName evidence="5">2-dehydro-3-deoxygluconokinase</fullName>
        <ecNumber evidence="5">2.7.1.45</ecNumber>
    </submittedName>
</protein>
<dbReference type="CDD" id="cd01166">
    <property type="entry name" value="KdgK"/>
    <property type="match status" value="1"/>
</dbReference>
<dbReference type="AlphaFoldDB" id="A0A841HK77"/>
<comment type="caution">
    <text evidence="5">The sequence shown here is derived from an EMBL/GenBank/DDBJ whole genome shotgun (WGS) entry which is preliminary data.</text>
</comment>
<dbReference type="Gene3D" id="3.40.1190.20">
    <property type="match status" value="1"/>
</dbReference>